<sequence>MQCLPDTHPPIAPPHPPPPPLHANSGGLPVCSACRPLTLAVSPPTHPNPPYVQSVAACLYAVPAGYGARPMRTLLCRRCHSEEQLLSSSHGGTSPDADFDDSYSGSFMSETDGGADASEPARCDLQSTSIGDAASEANFNASVHARQSKMELKLEVPAASASSDAALPARSLFYWPGVFTPRCAAPASPNGRAPRGGVTLALPADYQTARERRRARRCHKCSGKLCL</sequence>
<evidence type="ECO:0000256" key="1">
    <source>
        <dbReference type="SAM" id="MobiDB-lite"/>
    </source>
</evidence>
<protein>
    <submittedName>
        <fullName evidence="2">Uncharacterized protein</fullName>
    </submittedName>
</protein>
<accession>A0A835ZK04</accession>
<keyword evidence="3" id="KW-1185">Reference proteome</keyword>
<dbReference type="EMBL" id="JAFCMP010000008">
    <property type="protein sequence ID" value="KAG5192274.1"/>
    <property type="molecule type" value="Genomic_DNA"/>
</dbReference>
<evidence type="ECO:0000313" key="3">
    <source>
        <dbReference type="Proteomes" id="UP000664859"/>
    </source>
</evidence>
<feature type="compositionally biased region" description="Pro residues" evidence="1">
    <location>
        <begin position="7"/>
        <end position="21"/>
    </location>
</feature>
<dbReference type="Proteomes" id="UP000664859">
    <property type="component" value="Unassembled WGS sequence"/>
</dbReference>
<dbReference type="AlphaFoldDB" id="A0A835ZK04"/>
<organism evidence="2 3">
    <name type="scientific">Tribonema minus</name>
    <dbReference type="NCBI Taxonomy" id="303371"/>
    <lineage>
        <taxon>Eukaryota</taxon>
        <taxon>Sar</taxon>
        <taxon>Stramenopiles</taxon>
        <taxon>Ochrophyta</taxon>
        <taxon>PX clade</taxon>
        <taxon>Xanthophyceae</taxon>
        <taxon>Tribonematales</taxon>
        <taxon>Tribonemataceae</taxon>
        <taxon>Tribonema</taxon>
    </lineage>
</organism>
<evidence type="ECO:0000313" key="2">
    <source>
        <dbReference type="EMBL" id="KAG5192274.1"/>
    </source>
</evidence>
<name>A0A835ZK04_9STRA</name>
<proteinExistence type="predicted"/>
<reference evidence="2" key="1">
    <citation type="submission" date="2021-02" db="EMBL/GenBank/DDBJ databases">
        <title>First Annotated Genome of the Yellow-green Alga Tribonema minus.</title>
        <authorList>
            <person name="Mahan K.M."/>
        </authorList>
    </citation>
    <scope>NUCLEOTIDE SEQUENCE</scope>
    <source>
        <strain evidence="2">UTEX B ZZ1240</strain>
    </source>
</reference>
<gene>
    <name evidence="2" type="ORF">JKP88DRAFT_250952</name>
</gene>
<feature type="region of interest" description="Disordered" evidence="1">
    <location>
        <begin position="85"/>
        <end position="119"/>
    </location>
</feature>
<feature type="region of interest" description="Disordered" evidence="1">
    <location>
        <begin position="1"/>
        <end position="24"/>
    </location>
</feature>
<comment type="caution">
    <text evidence="2">The sequence shown here is derived from an EMBL/GenBank/DDBJ whole genome shotgun (WGS) entry which is preliminary data.</text>
</comment>